<proteinExistence type="predicted"/>
<reference evidence="1 2" key="1">
    <citation type="submission" date="2020-01" db="EMBL/GenBank/DDBJ databases">
        <authorList>
            <consortium name="DOE Joint Genome Institute"/>
            <person name="Haridas S."/>
            <person name="Albert R."/>
            <person name="Binder M."/>
            <person name="Bloem J."/>
            <person name="Labutti K."/>
            <person name="Salamov A."/>
            <person name="Andreopoulos B."/>
            <person name="Baker S.E."/>
            <person name="Barry K."/>
            <person name="Bills G."/>
            <person name="Bluhm B.H."/>
            <person name="Cannon C."/>
            <person name="Castanera R."/>
            <person name="Culley D.E."/>
            <person name="Daum C."/>
            <person name="Ezra D."/>
            <person name="Gonzalez J.B."/>
            <person name="Henrissat B."/>
            <person name="Kuo A."/>
            <person name="Liang C."/>
            <person name="Lipzen A."/>
            <person name="Lutzoni F."/>
            <person name="Magnuson J."/>
            <person name="Mondo S."/>
            <person name="Nolan M."/>
            <person name="Ohm R."/>
            <person name="Pangilinan J."/>
            <person name="Park H.-J.H."/>
            <person name="Ramirez L."/>
            <person name="Alfaro M."/>
            <person name="Sun H."/>
            <person name="Tritt A."/>
            <person name="Yoshinaga Y."/>
            <person name="Zwiers L.-H.L."/>
            <person name="Turgeon B.G."/>
            <person name="Goodwin S.B."/>
            <person name="Spatafora J.W."/>
            <person name="Crous P.W."/>
            <person name="Grigoriev I.V."/>
        </authorList>
    </citation>
    <scope>NUCLEOTIDE SEQUENCE [LARGE SCALE GENOMIC DNA]</scope>
    <source>
        <strain evidence="1 2">CBS 611.86</strain>
    </source>
</reference>
<accession>A0A7C8I7W9</accession>
<dbReference type="Proteomes" id="UP000481861">
    <property type="component" value="Unassembled WGS sequence"/>
</dbReference>
<gene>
    <name evidence="1" type="ORF">BDV95DRAFT_668184</name>
</gene>
<sequence length="380" mass="43540">MSTMEVLAIPSHIRWPKLAKCLEHIERSPETFKANFHLLTDLQNDWNDQLKSKHDSDIADPFPELNEVWIEAVSEFPWPGEDWDEHADVRNIDQKYIAVIADVLREQPVYIDRPSNFNKNRFISTLGQASLPTLDDVLGPLLNDRTTALHAMDFFSPLIILVVDWFRMTEVYAPSDEFLALARECIVDHCSRRFSLPYDTIPVEIRRDLAKTNVSEVTDMFFQYAGMCVVMDHWSGLGWYMHSWFARRALALLPDGPIRQVIIEDLNSACFLPAYNIPIHNFCPPRYRYLHTNLDEDEELTAEDEELTAEDEELTVEYEVDDIEDVVFEPVGEPLNPLDYAEAITGRNPVSEEEICLICQDPLGGIDASGGRSAASFLIF</sequence>
<comment type="caution">
    <text evidence="1">The sequence shown here is derived from an EMBL/GenBank/DDBJ whole genome shotgun (WGS) entry which is preliminary data.</text>
</comment>
<dbReference type="AlphaFoldDB" id="A0A7C8I7W9"/>
<protein>
    <submittedName>
        <fullName evidence="1">Uncharacterized protein</fullName>
    </submittedName>
</protein>
<name>A0A7C8I7W9_9PLEO</name>
<organism evidence="1 2">
    <name type="scientific">Massariosphaeria phaeospora</name>
    <dbReference type="NCBI Taxonomy" id="100035"/>
    <lineage>
        <taxon>Eukaryota</taxon>
        <taxon>Fungi</taxon>
        <taxon>Dikarya</taxon>
        <taxon>Ascomycota</taxon>
        <taxon>Pezizomycotina</taxon>
        <taxon>Dothideomycetes</taxon>
        <taxon>Pleosporomycetidae</taxon>
        <taxon>Pleosporales</taxon>
        <taxon>Pleosporales incertae sedis</taxon>
        <taxon>Massariosphaeria</taxon>
    </lineage>
</organism>
<evidence type="ECO:0000313" key="1">
    <source>
        <dbReference type="EMBL" id="KAF2871566.1"/>
    </source>
</evidence>
<keyword evidence="2" id="KW-1185">Reference proteome</keyword>
<evidence type="ECO:0000313" key="2">
    <source>
        <dbReference type="Proteomes" id="UP000481861"/>
    </source>
</evidence>
<dbReference type="EMBL" id="JAADJZ010000011">
    <property type="protein sequence ID" value="KAF2871566.1"/>
    <property type="molecule type" value="Genomic_DNA"/>
</dbReference>